<keyword evidence="12 15" id="KW-0324">Glycolysis</keyword>
<dbReference type="AlphaFoldDB" id="A0A0P6XES6"/>
<dbReference type="Gene3D" id="2.40.33.10">
    <property type="entry name" value="PK beta-barrel domain-like"/>
    <property type="match status" value="1"/>
</dbReference>
<keyword evidence="6 15" id="KW-0808">Transferase</keyword>
<dbReference type="GO" id="GO:0030955">
    <property type="term" value="F:potassium ion binding"/>
    <property type="evidence" value="ECO:0007669"/>
    <property type="project" value="UniProtKB-UniRule"/>
</dbReference>
<dbReference type="FunFam" id="2.40.33.10:FF:000001">
    <property type="entry name" value="Pyruvate kinase"/>
    <property type="match status" value="1"/>
</dbReference>
<dbReference type="SUPFAM" id="SSF51621">
    <property type="entry name" value="Phosphoenolpyruvate/pyruvate domain"/>
    <property type="match status" value="1"/>
</dbReference>
<dbReference type="SUPFAM" id="SSF50800">
    <property type="entry name" value="PK beta-barrel domain-like"/>
    <property type="match status" value="1"/>
</dbReference>
<proteinExistence type="inferred from homology"/>
<sequence>MRRTKIVATLGPACDTEEKITALALAGMNVARLNFSHGTHNDHSERIRLLRQISIKLNRPIAVLQDLQGPKIRTGKLVDKQPIKLTTGESFVITIENEVGRVGRVNTTYKNLPSDCKPGDRILLSDGLIELRVQECTATEVITEVVTGGMLRENQGINLPGVDVSAPAMTEKDREDLIFGLHEGVDYVAISFVRRAEDVQLVKQEITGAGYHTPVIAKIEKPEAVDNIESIVAVADGIMVARGDLGVEMPPEEVPLIQKRIIAAANRVGIPVITATQMLESMIVNPRPTRAEASDVANAILDGTDAVMLSGETANGAYPVEAVTIMARIAEVTERGAPPRDAQQRNASDAPETYSHAISHAACAIAESIDIAAIVAFTSSGFTAHLVARDRPRVPIIAMTHEYDVYHRLALLWGVEALLCPFVTRLDDLSNLARAIMIERQVIKPGDSVVITGGHPLAVRGTTNFLKILSI</sequence>
<dbReference type="GO" id="GO:0000287">
    <property type="term" value="F:magnesium ion binding"/>
    <property type="evidence" value="ECO:0007669"/>
    <property type="project" value="UniProtKB-UniRule"/>
</dbReference>
<keyword evidence="11 15" id="KW-0460">Magnesium</keyword>
<dbReference type="InterPro" id="IPR015813">
    <property type="entry name" value="Pyrv/PenolPyrv_kinase-like_dom"/>
</dbReference>
<evidence type="ECO:0000256" key="13">
    <source>
        <dbReference type="ARBA" id="ARBA00023317"/>
    </source>
</evidence>
<evidence type="ECO:0000256" key="5">
    <source>
        <dbReference type="ARBA" id="ARBA00012142"/>
    </source>
</evidence>
<dbReference type="InterPro" id="IPR011037">
    <property type="entry name" value="Pyrv_Knase-like_insert_dom_sf"/>
</dbReference>
<evidence type="ECO:0000256" key="4">
    <source>
        <dbReference type="ARBA" id="ARBA00008663"/>
    </source>
</evidence>
<dbReference type="InterPro" id="IPR040442">
    <property type="entry name" value="Pyrv_kinase-like_dom_sf"/>
</dbReference>
<comment type="cofactor">
    <cofactor evidence="2">
        <name>K(+)</name>
        <dbReference type="ChEBI" id="CHEBI:29103"/>
    </cofactor>
</comment>
<dbReference type="InterPro" id="IPR015806">
    <property type="entry name" value="Pyrv_Knase_insert_dom_sf"/>
</dbReference>
<evidence type="ECO:0000259" key="17">
    <source>
        <dbReference type="Pfam" id="PF02887"/>
    </source>
</evidence>
<dbReference type="Pfam" id="PF02887">
    <property type="entry name" value="PK_C"/>
    <property type="match status" value="1"/>
</dbReference>
<dbReference type="EMBL" id="LGKP01000034">
    <property type="protein sequence ID" value="KPL81709.1"/>
    <property type="molecule type" value="Genomic_DNA"/>
</dbReference>
<dbReference type="NCBIfam" id="NF004491">
    <property type="entry name" value="PRK05826.1"/>
    <property type="match status" value="1"/>
</dbReference>
<keyword evidence="9 15" id="KW-0418">Kinase</keyword>
<evidence type="ECO:0000256" key="6">
    <source>
        <dbReference type="ARBA" id="ARBA00022679"/>
    </source>
</evidence>
<evidence type="ECO:0000256" key="12">
    <source>
        <dbReference type="ARBA" id="ARBA00023152"/>
    </source>
</evidence>
<dbReference type="PANTHER" id="PTHR11817">
    <property type="entry name" value="PYRUVATE KINASE"/>
    <property type="match status" value="1"/>
</dbReference>
<dbReference type="RefSeq" id="WP_054536374.1">
    <property type="nucleotide sequence ID" value="NZ_LGKP01000034.1"/>
</dbReference>
<evidence type="ECO:0000256" key="15">
    <source>
        <dbReference type="RuleBase" id="RU000504"/>
    </source>
</evidence>
<evidence type="ECO:0000256" key="14">
    <source>
        <dbReference type="NCBIfam" id="TIGR01064"/>
    </source>
</evidence>
<dbReference type="EC" id="2.7.1.40" evidence="5 14"/>
<feature type="domain" description="Pyruvate kinase C-terminal" evidence="17">
    <location>
        <begin position="356"/>
        <end position="469"/>
    </location>
</feature>
<feature type="domain" description="Pyruvate kinase barrel" evidence="16">
    <location>
        <begin position="1"/>
        <end position="323"/>
    </location>
</feature>
<evidence type="ECO:0000256" key="9">
    <source>
        <dbReference type="ARBA" id="ARBA00022777"/>
    </source>
</evidence>
<keyword evidence="10" id="KW-0067">ATP-binding</keyword>
<comment type="similarity">
    <text evidence="4 15">Belongs to the pyruvate kinase family.</text>
</comment>
<keyword evidence="13 18" id="KW-0670">Pyruvate</keyword>
<evidence type="ECO:0000256" key="11">
    <source>
        <dbReference type="ARBA" id="ARBA00022842"/>
    </source>
</evidence>
<dbReference type="InterPro" id="IPR001697">
    <property type="entry name" value="Pyr_Knase"/>
</dbReference>
<evidence type="ECO:0000256" key="3">
    <source>
        <dbReference type="ARBA" id="ARBA00004997"/>
    </source>
</evidence>
<dbReference type="InterPro" id="IPR015795">
    <property type="entry name" value="Pyrv_Knase_C"/>
</dbReference>
<dbReference type="NCBIfam" id="NF004978">
    <property type="entry name" value="PRK06354.1"/>
    <property type="match status" value="1"/>
</dbReference>
<accession>A0A0P6XES6</accession>
<keyword evidence="19" id="KW-1185">Reference proteome</keyword>
<name>A0A0P6XES6_9CHLR</name>
<keyword evidence="7" id="KW-0479">Metal-binding</keyword>
<dbReference type="UniPathway" id="UPA00109">
    <property type="reaction ID" value="UER00188"/>
</dbReference>
<dbReference type="InterPro" id="IPR036918">
    <property type="entry name" value="Pyrv_Knase_C_sf"/>
</dbReference>
<dbReference type="Gene3D" id="3.40.1380.20">
    <property type="entry name" value="Pyruvate kinase, C-terminal domain"/>
    <property type="match status" value="1"/>
</dbReference>
<comment type="caution">
    <text evidence="18">The sequence shown here is derived from an EMBL/GenBank/DDBJ whole genome shotgun (WGS) entry which is preliminary data.</text>
</comment>
<dbReference type="Gene3D" id="3.20.20.60">
    <property type="entry name" value="Phosphoenolpyruvate-binding domains"/>
    <property type="match status" value="1"/>
</dbReference>
<dbReference type="FunFam" id="3.20.20.60:FF:000025">
    <property type="entry name" value="Pyruvate kinase"/>
    <property type="match status" value="1"/>
</dbReference>
<reference evidence="18 19" key="1">
    <citation type="submission" date="2015-07" db="EMBL/GenBank/DDBJ databases">
        <title>Whole genome sequence of Herpetosiphon geysericola DSM 7119.</title>
        <authorList>
            <person name="Hemp J."/>
            <person name="Ward L.M."/>
            <person name="Pace L.A."/>
            <person name="Fischer W.W."/>
        </authorList>
    </citation>
    <scope>NUCLEOTIDE SEQUENCE [LARGE SCALE GENOMIC DNA]</scope>
    <source>
        <strain evidence="18 19">DSM 7119</strain>
    </source>
</reference>
<evidence type="ECO:0000256" key="8">
    <source>
        <dbReference type="ARBA" id="ARBA00022741"/>
    </source>
</evidence>
<dbReference type="NCBIfam" id="TIGR01064">
    <property type="entry name" value="pyruv_kin"/>
    <property type="match status" value="1"/>
</dbReference>
<dbReference type="STRING" id="70996.SE18_20720"/>
<organism evidence="18 19">
    <name type="scientific">Herpetosiphon geysericola</name>
    <dbReference type="NCBI Taxonomy" id="70996"/>
    <lineage>
        <taxon>Bacteria</taxon>
        <taxon>Bacillati</taxon>
        <taxon>Chloroflexota</taxon>
        <taxon>Chloroflexia</taxon>
        <taxon>Herpetosiphonales</taxon>
        <taxon>Herpetosiphonaceae</taxon>
        <taxon>Herpetosiphon</taxon>
    </lineage>
</organism>
<dbReference type="GO" id="GO:0004743">
    <property type="term" value="F:pyruvate kinase activity"/>
    <property type="evidence" value="ECO:0007669"/>
    <property type="project" value="UniProtKB-UniRule"/>
</dbReference>
<evidence type="ECO:0000313" key="19">
    <source>
        <dbReference type="Proteomes" id="UP000050277"/>
    </source>
</evidence>
<dbReference type="SUPFAM" id="SSF52935">
    <property type="entry name" value="PK C-terminal domain-like"/>
    <property type="match status" value="1"/>
</dbReference>
<dbReference type="GO" id="GO:0016301">
    <property type="term" value="F:kinase activity"/>
    <property type="evidence" value="ECO:0007669"/>
    <property type="project" value="UniProtKB-KW"/>
</dbReference>
<evidence type="ECO:0000259" key="16">
    <source>
        <dbReference type="Pfam" id="PF00224"/>
    </source>
</evidence>
<comment type="cofactor">
    <cofactor evidence="1">
        <name>Mg(2+)</name>
        <dbReference type="ChEBI" id="CHEBI:18420"/>
    </cofactor>
</comment>
<dbReference type="GO" id="GO:0005524">
    <property type="term" value="F:ATP binding"/>
    <property type="evidence" value="ECO:0007669"/>
    <property type="project" value="UniProtKB-KW"/>
</dbReference>
<keyword evidence="8" id="KW-0547">Nucleotide-binding</keyword>
<gene>
    <name evidence="18" type="ORF">SE18_20720</name>
</gene>
<comment type="pathway">
    <text evidence="3 15">Carbohydrate degradation; glycolysis; pyruvate from D-glyceraldehyde 3-phosphate: step 5/5.</text>
</comment>
<evidence type="ECO:0000313" key="18">
    <source>
        <dbReference type="EMBL" id="KPL81709.1"/>
    </source>
</evidence>
<dbReference type="OrthoDB" id="9812123at2"/>
<evidence type="ECO:0000256" key="7">
    <source>
        <dbReference type="ARBA" id="ARBA00022723"/>
    </source>
</evidence>
<dbReference type="Pfam" id="PF00224">
    <property type="entry name" value="PK"/>
    <property type="match status" value="1"/>
</dbReference>
<comment type="catalytic activity">
    <reaction evidence="15">
        <text>pyruvate + ATP = phosphoenolpyruvate + ADP + H(+)</text>
        <dbReference type="Rhea" id="RHEA:18157"/>
        <dbReference type="ChEBI" id="CHEBI:15361"/>
        <dbReference type="ChEBI" id="CHEBI:15378"/>
        <dbReference type="ChEBI" id="CHEBI:30616"/>
        <dbReference type="ChEBI" id="CHEBI:58702"/>
        <dbReference type="ChEBI" id="CHEBI:456216"/>
        <dbReference type="EC" id="2.7.1.40"/>
    </reaction>
</comment>
<evidence type="ECO:0000256" key="2">
    <source>
        <dbReference type="ARBA" id="ARBA00001958"/>
    </source>
</evidence>
<evidence type="ECO:0000256" key="10">
    <source>
        <dbReference type="ARBA" id="ARBA00022840"/>
    </source>
</evidence>
<dbReference type="PRINTS" id="PR01050">
    <property type="entry name" value="PYRUVTKNASE"/>
</dbReference>
<dbReference type="Proteomes" id="UP000050277">
    <property type="component" value="Unassembled WGS sequence"/>
</dbReference>
<dbReference type="InterPro" id="IPR015793">
    <property type="entry name" value="Pyrv_Knase_brl"/>
</dbReference>
<protein>
    <recommendedName>
        <fullName evidence="5 14">Pyruvate kinase</fullName>
        <ecNumber evidence="5 14">2.7.1.40</ecNumber>
    </recommendedName>
</protein>
<dbReference type="PATRIC" id="fig|70996.4.peg.3174"/>
<evidence type="ECO:0000256" key="1">
    <source>
        <dbReference type="ARBA" id="ARBA00001946"/>
    </source>
</evidence>